<name>A0A4Y2QP24_ARAVE</name>
<dbReference type="AlphaFoldDB" id="A0A4Y2QP24"/>
<dbReference type="Proteomes" id="UP000499080">
    <property type="component" value="Unassembled WGS sequence"/>
</dbReference>
<proteinExistence type="predicted"/>
<organism evidence="1 2">
    <name type="scientific">Araneus ventricosus</name>
    <name type="common">Orbweaver spider</name>
    <name type="synonym">Epeira ventricosa</name>
    <dbReference type="NCBI Taxonomy" id="182803"/>
    <lineage>
        <taxon>Eukaryota</taxon>
        <taxon>Metazoa</taxon>
        <taxon>Ecdysozoa</taxon>
        <taxon>Arthropoda</taxon>
        <taxon>Chelicerata</taxon>
        <taxon>Arachnida</taxon>
        <taxon>Araneae</taxon>
        <taxon>Araneomorphae</taxon>
        <taxon>Entelegynae</taxon>
        <taxon>Araneoidea</taxon>
        <taxon>Araneidae</taxon>
        <taxon>Araneus</taxon>
    </lineage>
</organism>
<protein>
    <submittedName>
        <fullName evidence="1">Uncharacterized protein</fullName>
    </submittedName>
</protein>
<gene>
    <name evidence="1" type="ORF">AVEN_124074_1</name>
</gene>
<reference evidence="1 2" key="1">
    <citation type="journal article" date="2019" name="Sci. Rep.">
        <title>Orb-weaving spider Araneus ventricosus genome elucidates the spidroin gene catalogue.</title>
        <authorList>
            <person name="Kono N."/>
            <person name="Nakamura H."/>
            <person name="Ohtoshi R."/>
            <person name="Moran D.A.P."/>
            <person name="Shinohara A."/>
            <person name="Yoshida Y."/>
            <person name="Fujiwara M."/>
            <person name="Mori M."/>
            <person name="Tomita M."/>
            <person name="Arakawa K."/>
        </authorList>
    </citation>
    <scope>NUCLEOTIDE SEQUENCE [LARGE SCALE GENOMIC DNA]</scope>
</reference>
<evidence type="ECO:0000313" key="1">
    <source>
        <dbReference type="EMBL" id="GBN64955.1"/>
    </source>
</evidence>
<keyword evidence="2" id="KW-1185">Reference proteome</keyword>
<evidence type="ECO:0000313" key="2">
    <source>
        <dbReference type="Proteomes" id="UP000499080"/>
    </source>
</evidence>
<accession>A0A4Y2QP24</accession>
<dbReference type="OrthoDB" id="6436719at2759"/>
<sequence length="158" mass="17089">MSIGAQRPSVLERVLDRVKELTEIEDGAFYGLHLLRTIGIAGKRSATPFRALSNIPCGLVDTCCHMGSLNFSNYGGLSSYTLDFKNPQNQTSQGGRSRRPYVGKVLSGTRSFSNVERGGGIWQHCSDTAVCGGMPSCIKVAVCCGVLVVLQFWNDIVL</sequence>
<comment type="caution">
    <text evidence="1">The sequence shown here is derived from an EMBL/GenBank/DDBJ whole genome shotgun (WGS) entry which is preliminary data.</text>
</comment>
<dbReference type="EMBL" id="BGPR01014378">
    <property type="protein sequence ID" value="GBN64955.1"/>
    <property type="molecule type" value="Genomic_DNA"/>
</dbReference>